<dbReference type="STRING" id="1176587.A8C56_12420"/>
<name>A0A1A9I4P8_9BACT</name>
<proteinExistence type="predicted"/>
<keyword evidence="2" id="KW-1185">Reference proteome</keyword>
<keyword evidence="1" id="KW-0808">Transferase</keyword>
<evidence type="ECO:0000313" key="2">
    <source>
        <dbReference type="Proteomes" id="UP000077667"/>
    </source>
</evidence>
<dbReference type="OrthoDB" id="1437686at2"/>
<evidence type="ECO:0000313" key="1">
    <source>
        <dbReference type="EMBL" id="ANH81680.1"/>
    </source>
</evidence>
<protein>
    <submittedName>
        <fullName evidence="1">Polysaccharide pyruvyl transferase</fullName>
    </submittedName>
</protein>
<dbReference type="EMBL" id="CP015772">
    <property type="protein sequence ID" value="ANH81680.1"/>
    <property type="molecule type" value="Genomic_DNA"/>
</dbReference>
<dbReference type="Proteomes" id="UP000077667">
    <property type="component" value="Chromosome"/>
</dbReference>
<accession>A0A1A9I4P8</accession>
<dbReference type="RefSeq" id="WP_067756454.1">
    <property type="nucleotide sequence ID" value="NZ_CP015772.1"/>
</dbReference>
<gene>
    <name evidence="1" type="ORF">A8C56_12420</name>
</gene>
<organism evidence="1 2">
    <name type="scientific">Niabella ginsenosidivorans</name>
    <dbReference type="NCBI Taxonomy" id="1176587"/>
    <lineage>
        <taxon>Bacteria</taxon>
        <taxon>Pseudomonadati</taxon>
        <taxon>Bacteroidota</taxon>
        <taxon>Chitinophagia</taxon>
        <taxon>Chitinophagales</taxon>
        <taxon>Chitinophagaceae</taxon>
        <taxon>Niabella</taxon>
    </lineage>
</organism>
<dbReference type="KEGG" id="nia:A8C56_12420"/>
<dbReference type="AlphaFoldDB" id="A0A1A9I4P8"/>
<reference evidence="1 2" key="1">
    <citation type="submission" date="2016-05" db="EMBL/GenBank/DDBJ databases">
        <title>Niabella ginsenosidivorans BS26 whole genome sequencing.</title>
        <authorList>
            <person name="Im W.T."/>
            <person name="Siddiqi M.Z."/>
        </authorList>
    </citation>
    <scope>NUCLEOTIDE SEQUENCE [LARGE SCALE GENOMIC DNA]</scope>
    <source>
        <strain evidence="1 2">BS26</strain>
    </source>
</reference>
<sequence>MYRRRTFIKNIGIGGLAMLLPFEALSQKKNSIIILRSSWQTVNIGDVGHTPGVIALLEKYLPDAQVLLWPTDVGKGVEQMLIRRFPKLIILKTEADQDDAIDRADFFLHGSGPSLTGRKELTKWTSRTNKPYGIYGITYPGNYAFPADRDKYDPADIPLMSKARFCYFRDSVSLTYAKSKGVNCPEMGFCPDGAFAIDLRDDTSAQSFLNAHNLQPGKFVCVIPQYRFSPWWEIPEKKLKVDSIKANYNLKYKEHDNAPIREAMIAVARQTDIKLLIVPENETQVRIGKEMLYDPLPGDVKAKTVWRDHYWMTDEAVSTYAMSAGLFGLEMHSPIFCIDVGVPAIVCHFDEQTSKGYMWKDIGLGQWLFDMDKPKDVARITPAVLDMIKNPKAAHAKVVAAQRFVKKRQEETMCVLKQNII</sequence>
<dbReference type="GO" id="GO:0016740">
    <property type="term" value="F:transferase activity"/>
    <property type="evidence" value="ECO:0007669"/>
    <property type="project" value="UniProtKB-KW"/>
</dbReference>